<keyword evidence="1" id="KW-0378">Hydrolase</keyword>
<dbReference type="Pfam" id="PF22816">
    <property type="entry name" value="CatAgl_D2"/>
    <property type="match status" value="1"/>
</dbReference>
<dbReference type="CDD" id="cd14490">
    <property type="entry name" value="CBM6-CBM35-CBM36_like_1"/>
    <property type="match status" value="1"/>
</dbReference>
<evidence type="ECO:0000256" key="1">
    <source>
        <dbReference type="ARBA" id="ARBA00023295"/>
    </source>
</evidence>
<dbReference type="SUPFAM" id="SSF49785">
    <property type="entry name" value="Galactose-binding domain-like"/>
    <property type="match status" value="3"/>
</dbReference>
<dbReference type="InterPro" id="IPR008979">
    <property type="entry name" value="Galactose-bd-like_sf"/>
</dbReference>
<keyword evidence="4" id="KW-0732">Signal</keyword>
<keyword evidence="2" id="KW-0119">Carbohydrate metabolism</keyword>
<evidence type="ECO:0000313" key="7">
    <source>
        <dbReference type="Proteomes" id="UP001500831"/>
    </source>
</evidence>
<dbReference type="Gene3D" id="2.160.20.10">
    <property type="entry name" value="Single-stranded right-handed beta-helix, Pectin lyase-like"/>
    <property type="match status" value="1"/>
</dbReference>
<keyword evidence="2" id="KW-0624">Polysaccharide degradation</keyword>
<gene>
    <name evidence="6" type="ORF">GCM10010517_10430</name>
</gene>
<feature type="domain" description="F5/8 type C" evidence="5">
    <location>
        <begin position="171"/>
        <end position="310"/>
    </location>
</feature>
<feature type="compositionally biased region" description="Polar residues" evidence="3">
    <location>
        <begin position="390"/>
        <end position="411"/>
    </location>
</feature>
<dbReference type="InterPro" id="IPR033801">
    <property type="entry name" value="CBM6-CBM35-CBM36-like_1"/>
</dbReference>
<dbReference type="InterPro" id="IPR006626">
    <property type="entry name" value="PbH1"/>
</dbReference>
<dbReference type="InterPro" id="IPR013783">
    <property type="entry name" value="Ig-like_fold"/>
</dbReference>
<evidence type="ECO:0000256" key="2">
    <source>
        <dbReference type="ARBA" id="ARBA00023326"/>
    </source>
</evidence>
<dbReference type="Pfam" id="PF22815">
    <property type="entry name" value="CatAgl_D1"/>
    <property type="match status" value="1"/>
</dbReference>
<dbReference type="SMART" id="SM00060">
    <property type="entry name" value="FN3"/>
    <property type="match status" value="2"/>
</dbReference>
<sequence>MRKKHLLLRLIAAAAAACLLITSGPVPPASAAGGPNLAAGRTASASSANGAYTAGNLNDGNQATYWESANDAFPQWARIDLGTATSIDQIVLRLPAGWEARTQTLSVQGSADGTGFTTIVGSAAHSFGPASGNTVKIDFPATTTRYIRVNVTANTGWPAAQISEFEIYGAADSSGNLARGRPLTSSSSSSPYGAGNAGDGDQATYWESANDAFPQWIQADLGASVGVNKLVLKLPAGWESRTQTLTVQGSADGSAFTTLVASAGHTFNPAAGNTVTIAFNTATTRYVRLHITANTGWPAGQLSEFEVYGPATGDTQAPTAPGGLAFTEPATGQIKLTWTASTDNVGVTGYDVYANGALRTSVSGNVLTYTDTQPGNVTVSYHVKARDAAGNQSAASNTVTRDGSTGDTQAPTAPGGLAFTEPATGQIKLTWTASTDNVGVTGYDVYANGALRASVAGNVLTYTDTQPGNVTVSYHVKARDAAGNQSAAGNTVTRNGTGGGSNLAVGKPITASSTIHTFVAENANDDSVTTYWEGNAGSYPNTLTVKLGANAAVTAVVLKLNPAAEWATRTQTIQVLGREQSASSFANLSAAAQYTFNPATGNTVTIPVTATAADVQLRITANSGATGGQVAEFQVIGTPAPNPDLTVTGMSSSPASPVETDAVTLTATVKNIGTVGSGATNVAFYLGDTPAGTAPVGALAPGASATVTADAGRRDAGTYPLSAKVDEAGTVIEQNEANNAHTHPSPLVVKPVDSSDLVASSVGWTPGNPAAGNTVTFSVAVKNQGTVASASGAHGITLTVADDKGTVVRTLTGSHTGAIAAGATTGPISLGTWTAANGRYTVKVVLADDANELPIKRANNTSTHPLFVGRGANMPYDHYEAEDAVIGGGAAVVGPNRTVGDPAGEASGRRAVTLNTTGSYVEFTTKASTNTLVTRFSIPDAPGGGGISSTLNVYVDGTFLKAIDLTSKYAWLYGSESSPGNSPGAGGPRHIYDEANIMLGRTVEAGSKIRLQKDPANTTTYAIDFIDTEQVSPVPNPDPAKYAVPTGFAHQDVQNALDRVRMDPTGNLVGVYLPPGTYETASKFQVYGKAVKVVGAGPWFTRFHAPTTQDNTDIGFRADATAKGSSFANFAYFGNYTSRIDGPGKVFDFQNITDIVIDNIWNEHMVCLYWGANTDRVTIKNSRIRNMFADGVNMTNGSTDNLVSNNDARATGDDSFALFSAIDAGGADMKGNVYENLTTTLTWRAAGIAVYGGYDNVFRNIYIADTLVYSGITISSLDFGYPMNGFGADPPTRFENISIVRAGGHFWGAQTFPGIWVFSASKVFQGIRVSDVDIVDPTYHGIMFQTKYSAPGQPENPIKDTIFTNITITGARKSGDAYDAKSGFAIWANELPEPGQGPAVGSVTFNNLKMSDNAQNIRNTTSTFTINVNP</sequence>
<evidence type="ECO:0000259" key="5">
    <source>
        <dbReference type="PROSITE" id="PS50022"/>
    </source>
</evidence>
<evidence type="ECO:0000313" key="6">
    <source>
        <dbReference type="EMBL" id="GAA2852694.1"/>
    </source>
</evidence>
<dbReference type="InterPro" id="IPR036116">
    <property type="entry name" value="FN3_sf"/>
</dbReference>
<feature type="chain" id="PRO_5047479013" evidence="4">
    <location>
        <begin position="32"/>
        <end position="1430"/>
    </location>
</feature>
<dbReference type="Gene3D" id="2.60.40.10">
    <property type="entry name" value="Immunoglobulins"/>
    <property type="match status" value="4"/>
</dbReference>
<protein>
    <submittedName>
        <fullName evidence="6">Discoidin domain-containing protein</fullName>
    </submittedName>
</protein>
<dbReference type="InterPro" id="IPR012334">
    <property type="entry name" value="Pectin_lyas_fold"/>
</dbReference>
<dbReference type="InterPro" id="IPR000421">
    <property type="entry name" value="FA58C"/>
</dbReference>
<dbReference type="PROSITE" id="PS50022">
    <property type="entry name" value="FA58C_3"/>
    <property type="match status" value="3"/>
</dbReference>
<feature type="region of interest" description="Disordered" evidence="3">
    <location>
        <begin position="178"/>
        <end position="203"/>
    </location>
</feature>
<dbReference type="SMART" id="SM00231">
    <property type="entry name" value="FA58C"/>
    <property type="match status" value="2"/>
</dbReference>
<proteinExistence type="predicted"/>
<dbReference type="EMBL" id="BAAAVI010000005">
    <property type="protein sequence ID" value="GAA2852694.1"/>
    <property type="molecule type" value="Genomic_DNA"/>
</dbReference>
<accession>A0ABP6I7I5</accession>
<dbReference type="SUPFAM" id="SSF51126">
    <property type="entry name" value="Pectin lyase-like"/>
    <property type="match status" value="1"/>
</dbReference>
<evidence type="ECO:0000256" key="3">
    <source>
        <dbReference type="SAM" id="MobiDB-lite"/>
    </source>
</evidence>
<dbReference type="Pfam" id="PF00754">
    <property type="entry name" value="F5_F8_type_C"/>
    <property type="match status" value="3"/>
</dbReference>
<name>A0ABP6I7I5_9ACTN</name>
<feature type="signal peptide" evidence="4">
    <location>
        <begin position="1"/>
        <end position="31"/>
    </location>
</feature>
<dbReference type="SMART" id="SM00710">
    <property type="entry name" value="PbH1"/>
    <property type="match status" value="7"/>
</dbReference>
<reference evidence="7" key="1">
    <citation type="journal article" date="2019" name="Int. J. Syst. Evol. Microbiol.">
        <title>The Global Catalogue of Microorganisms (GCM) 10K type strain sequencing project: providing services to taxonomists for standard genome sequencing and annotation.</title>
        <authorList>
            <consortium name="The Broad Institute Genomics Platform"/>
            <consortium name="The Broad Institute Genome Sequencing Center for Infectious Disease"/>
            <person name="Wu L."/>
            <person name="Ma J."/>
        </authorList>
    </citation>
    <scope>NUCLEOTIDE SEQUENCE [LARGE SCALE GENOMIC DNA]</scope>
    <source>
        <strain evidence="7">JCM 6242</strain>
    </source>
</reference>
<dbReference type="Pfam" id="PF07705">
    <property type="entry name" value="CARDB"/>
    <property type="match status" value="2"/>
</dbReference>
<dbReference type="SUPFAM" id="SSF49265">
    <property type="entry name" value="Fibronectin type III"/>
    <property type="match status" value="1"/>
</dbReference>
<keyword evidence="1" id="KW-0326">Glycosidase</keyword>
<dbReference type="InterPro" id="IPR003961">
    <property type="entry name" value="FN3_dom"/>
</dbReference>
<feature type="domain" description="F5/8 type C" evidence="5">
    <location>
        <begin position="492"/>
        <end position="638"/>
    </location>
</feature>
<evidence type="ECO:0000256" key="4">
    <source>
        <dbReference type="SAM" id="SignalP"/>
    </source>
</evidence>
<dbReference type="Gene3D" id="2.60.120.260">
    <property type="entry name" value="Galactose-binding domain-like"/>
    <property type="match status" value="3"/>
</dbReference>
<comment type="caution">
    <text evidence="6">The sequence shown here is derived from an EMBL/GenBank/DDBJ whole genome shotgun (WGS) entry which is preliminary data.</text>
</comment>
<keyword evidence="7" id="KW-1185">Reference proteome</keyword>
<dbReference type="InterPro" id="IPR055149">
    <property type="entry name" value="Agl_cat_D2"/>
</dbReference>
<dbReference type="InterPro" id="IPR011050">
    <property type="entry name" value="Pectin_lyase_fold/virulence"/>
</dbReference>
<feature type="domain" description="F5/8 type C" evidence="5">
    <location>
        <begin position="14"/>
        <end position="170"/>
    </location>
</feature>
<organism evidence="6 7">
    <name type="scientific">Streptosporangium fragile</name>
    <dbReference type="NCBI Taxonomy" id="46186"/>
    <lineage>
        <taxon>Bacteria</taxon>
        <taxon>Bacillati</taxon>
        <taxon>Actinomycetota</taxon>
        <taxon>Actinomycetes</taxon>
        <taxon>Streptosporangiales</taxon>
        <taxon>Streptosporangiaceae</taxon>
        <taxon>Streptosporangium</taxon>
    </lineage>
</organism>
<dbReference type="RefSeq" id="WP_344968361.1">
    <property type="nucleotide sequence ID" value="NZ_BAAAVI010000005.1"/>
</dbReference>
<dbReference type="InterPro" id="IPR011635">
    <property type="entry name" value="CARDB"/>
</dbReference>
<feature type="region of interest" description="Disordered" evidence="3">
    <location>
        <begin position="388"/>
        <end position="417"/>
    </location>
</feature>
<dbReference type="Proteomes" id="UP001500831">
    <property type="component" value="Unassembled WGS sequence"/>
</dbReference>
<dbReference type="CDD" id="cd00057">
    <property type="entry name" value="FA58C"/>
    <property type="match status" value="1"/>
</dbReference>